<protein>
    <submittedName>
        <fullName evidence="2">Transcriptional regulator</fullName>
    </submittedName>
</protein>
<organism evidence="2 3">
    <name type="scientific">Parafilimonas terrae</name>
    <dbReference type="NCBI Taxonomy" id="1465490"/>
    <lineage>
        <taxon>Bacteria</taxon>
        <taxon>Pseudomonadati</taxon>
        <taxon>Bacteroidota</taxon>
        <taxon>Chitinophagia</taxon>
        <taxon>Chitinophagales</taxon>
        <taxon>Chitinophagaceae</taxon>
        <taxon>Parafilimonas</taxon>
    </lineage>
</organism>
<dbReference type="PANTHER" id="PTHR37318">
    <property type="entry name" value="BSL7504 PROTEIN"/>
    <property type="match status" value="1"/>
</dbReference>
<evidence type="ECO:0000313" key="2">
    <source>
        <dbReference type="EMBL" id="SFQ12205.1"/>
    </source>
</evidence>
<accession>A0A1I5VXK0</accession>
<dbReference type="InterPro" id="IPR027395">
    <property type="entry name" value="WH_DNA-bd_dom"/>
</dbReference>
<dbReference type="InterPro" id="IPR036390">
    <property type="entry name" value="WH_DNA-bd_sf"/>
</dbReference>
<reference evidence="2 3" key="1">
    <citation type="submission" date="2016-10" db="EMBL/GenBank/DDBJ databases">
        <authorList>
            <person name="de Groot N.N."/>
        </authorList>
    </citation>
    <scope>NUCLEOTIDE SEQUENCE [LARGE SCALE GENOMIC DNA]</scope>
    <source>
        <strain evidence="2 3">DSM 28286</strain>
    </source>
</reference>
<name>A0A1I5VXK0_9BACT</name>
<dbReference type="InterPro" id="IPR036388">
    <property type="entry name" value="WH-like_DNA-bd_sf"/>
</dbReference>
<dbReference type="STRING" id="1465490.SAMN05444277_105248"/>
<dbReference type="Pfam" id="PF13601">
    <property type="entry name" value="HTH_34"/>
    <property type="match status" value="1"/>
</dbReference>
<dbReference type="EMBL" id="FOXQ01000005">
    <property type="protein sequence ID" value="SFQ12205.1"/>
    <property type="molecule type" value="Genomic_DNA"/>
</dbReference>
<evidence type="ECO:0000259" key="1">
    <source>
        <dbReference type="Pfam" id="PF13601"/>
    </source>
</evidence>
<dbReference type="PANTHER" id="PTHR37318:SF1">
    <property type="entry name" value="BSL7504 PROTEIN"/>
    <property type="match status" value="1"/>
</dbReference>
<sequence>MFKDLDPILHSQLRLAVMSLLISVKQAEFTFLKEKTNSTAGNLSVQIQKLKEAGYIEVIKEFKDNYPNTTCKITAKGIKAFEEYVKSLQQYLQVKK</sequence>
<feature type="domain" description="Winged helix DNA-binding" evidence="1">
    <location>
        <begin position="13"/>
        <end position="92"/>
    </location>
</feature>
<proteinExistence type="predicted"/>
<dbReference type="SUPFAM" id="SSF46785">
    <property type="entry name" value="Winged helix' DNA-binding domain"/>
    <property type="match status" value="1"/>
</dbReference>
<keyword evidence="3" id="KW-1185">Reference proteome</keyword>
<gene>
    <name evidence="2" type="ORF">SAMN05444277_105248</name>
</gene>
<dbReference type="OrthoDB" id="9800369at2"/>
<dbReference type="AlphaFoldDB" id="A0A1I5VXK0"/>
<dbReference type="Gene3D" id="1.10.10.10">
    <property type="entry name" value="Winged helix-like DNA-binding domain superfamily/Winged helix DNA-binding domain"/>
    <property type="match status" value="1"/>
</dbReference>
<evidence type="ECO:0000313" key="3">
    <source>
        <dbReference type="Proteomes" id="UP000199031"/>
    </source>
</evidence>
<dbReference type="Proteomes" id="UP000199031">
    <property type="component" value="Unassembled WGS sequence"/>
</dbReference>
<dbReference type="RefSeq" id="WP_090658122.1">
    <property type="nucleotide sequence ID" value="NZ_FOXQ01000005.1"/>
</dbReference>